<dbReference type="Proteomes" id="UP000789405">
    <property type="component" value="Unassembled WGS sequence"/>
</dbReference>
<reference evidence="2" key="1">
    <citation type="submission" date="2021-06" db="EMBL/GenBank/DDBJ databases">
        <authorList>
            <person name="Kallberg Y."/>
            <person name="Tangrot J."/>
            <person name="Rosling A."/>
        </authorList>
    </citation>
    <scope>NUCLEOTIDE SEQUENCE</scope>
    <source>
        <strain evidence="2">MA453B</strain>
    </source>
</reference>
<organism evidence="2 3">
    <name type="scientific">Dentiscutata erythropus</name>
    <dbReference type="NCBI Taxonomy" id="1348616"/>
    <lineage>
        <taxon>Eukaryota</taxon>
        <taxon>Fungi</taxon>
        <taxon>Fungi incertae sedis</taxon>
        <taxon>Mucoromycota</taxon>
        <taxon>Glomeromycotina</taxon>
        <taxon>Glomeromycetes</taxon>
        <taxon>Diversisporales</taxon>
        <taxon>Gigasporaceae</taxon>
        <taxon>Dentiscutata</taxon>
    </lineage>
</organism>
<keyword evidence="3" id="KW-1185">Reference proteome</keyword>
<proteinExistence type="predicted"/>
<dbReference type="EMBL" id="CAJVPY010001834">
    <property type="protein sequence ID" value="CAG8538588.1"/>
    <property type="molecule type" value="Genomic_DNA"/>
</dbReference>
<comment type="caution">
    <text evidence="2">The sequence shown here is derived from an EMBL/GenBank/DDBJ whole genome shotgun (WGS) entry which is preliminary data.</text>
</comment>
<dbReference type="AlphaFoldDB" id="A0A9N9AMV7"/>
<sequence length="165" mass="18836">MAFSSYLGLSVNSTSRPNKLTVDNNKNEIDYFFDYPLEVALPPICNSAEVKFSSYMGFSRQTKKENRPVITHKKNKDDKDRIDSSNDVTETLNNMLIIQEALNKLIVINLFYISRKKLLSQKVKEKFVAISELRKNIAINGSKTQLTKSTSYTSYPSYNSQLCNS</sequence>
<evidence type="ECO:0000256" key="1">
    <source>
        <dbReference type="SAM" id="MobiDB-lite"/>
    </source>
</evidence>
<feature type="region of interest" description="Disordered" evidence="1">
    <location>
        <begin position="63"/>
        <end position="82"/>
    </location>
</feature>
<evidence type="ECO:0000313" key="3">
    <source>
        <dbReference type="Proteomes" id="UP000789405"/>
    </source>
</evidence>
<gene>
    <name evidence="2" type="ORF">DERYTH_LOCUS4692</name>
</gene>
<protein>
    <submittedName>
        <fullName evidence="2">1807_t:CDS:1</fullName>
    </submittedName>
</protein>
<evidence type="ECO:0000313" key="2">
    <source>
        <dbReference type="EMBL" id="CAG8538588.1"/>
    </source>
</evidence>
<name>A0A9N9AMV7_9GLOM</name>
<accession>A0A9N9AMV7</accession>
<dbReference type="OrthoDB" id="2427596at2759"/>